<evidence type="ECO:0000256" key="5">
    <source>
        <dbReference type="ARBA" id="ARBA00022989"/>
    </source>
</evidence>
<keyword evidence="5 8" id="KW-1133">Transmembrane helix</keyword>
<dbReference type="InterPro" id="IPR003663">
    <property type="entry name" value="Sugar/inositol_transpt"/>
</dbReference>
<feature type="transmembrane region" description="Helical" evidence="8">
    <location>
        <begin position="352"/>
        <end position="371"/>
    </location>
</feature>
<evidence type="ECO:0000313" key="12">
    <source>
        <dbReference type="Proteomes" id="UP000310039"/>
    </source>
</evidence>
<evidence type="ECO:0000256" key="7">
    <source>
        <dbReference type="RuleBase" id="RU003346"/>
    </source>
</evidence>
<keyword evidence="3 7" id="KW-0813">Transport</keyword>
<keyword evidence="10" id="KW-0762">Sugar transport</keyword>
<dbReference type="InterPro" id="IPR050360">
    <property type="entry name" value="MFS_Sugar_Transporters"/>
</dbReference>
<evidence type="ECO:0000256" key="3">
    <source>
        <dbReference type="ARBA" id="ARBA00022448"/>
    </source>
</evidence>
<comment type="caution">
    <text evidence="10">The sequence shown here is derived from an EMBL/GenBank/DDBJ whole genome shotgun (WGS) entry which is preliminary data.</text>
</comment>
<dbReference type="PANTHER" id="PTHR48022">
    <property type="entry name" value="PLASTIDIC GLUCOSE TRANSPORTER 4"/>
    <property type="match status" value="1"/>
</dbReference>
<evidence type="ECO:0000259" key="9">
    <source>
        <dbReference type="PROSITE" id="PS50850"/>
    </source>
</evidence>
<comment type="similarity">
    <text evidence="2 7">Belongs to the major facilitator superfamily. Sugar transporter (TC 2.A.1.1) family.</text>
</comment>
<reference evidence="12 13" key="1">
    <citation type="submission" date="2018-10" db="EMBL/GenBank/DDBJ databases">
        <title>Fifty Aureobasidium pullulans genomes reveal a recombining polyextremotolerant generalist.</title>
        <authorList>
            <person name="Gostincar C."/>
            <person name="Turk M."/>
            <person name="Zajc J."/>
            <person name="Gunde-Cimerman N."/>
        </authorList>
    </citation>
    <scope>NUCLEOTIDE SEQUENCE [LARGE SCALE GENOMIC DNA]</scope>
    <source>
        <strain evidence="10 13">EXF-10751</strain>
        <strain evidence="11 12">EXF-3403</strain>
    </source>
</reference>
<feature type="transmembrane region" description="Helical" evidence="8">
    <location>
        <begin position="325"/>
        <end position="345"/>
    </location>
</feature>
<dbReference type="EMBL" id="QZBT01000004">
    <property type="protein sequence ID" value="THZ88887.1"/>
    <property type="molecule type" value="Genomic_DNA"/>
</dbReference>
<evidence type="ECO:0000313" key="11">
    <source>
        <dbReference type="EMBL" id="THZ88887.1"/>
    </source>
</evidence>
<evidence type="ECO:0000256" key="6">
    <source>
        <dbReference type="ARBA" id="ARBA00023136"/>
    </source>
</evidence>
<protein>
    <submittedName>
        <fullName evidence="10">Putative sugar transporter</fullName>
    </submittedName>
</protein>
<dbReference type="PRINTS" id="PR00171">
    <property type="entry name" value="SUGRTRNSPORT"/>
</dbReference>
<dbReference type="Pfam" id="PF00083">
    <property type="entry name" value="Sugar_tr"/>
    <property type="match status" value="1"/>
</dbReference>
<feature type="domain" description="Major facilitator superfamily (MFS) profile" evidence="9">
    <location>
        <begin position="25"/>
        <end position="473"/>
    </location>
</feature>
<dbReference type="GO" id="GO:0016020">
    <property type="term" value="C:membrane"/>
    <property type="evidence" value="ECO:0007669"/>
    <property type="project" value="UniProtKB-SubCell"/>
</dbReference>
<dbReference type="Proteomes" id="UP000310039">
    <property type="component" value="Unassembled WGS sequence"/>
</dbReference>
<dbReference type="InterPro" id="IPR036259">
    <property type="entry name" value="MFS_trans_sf"/>
</dbReference>
<evidence type="ECO:0000313" key="10">
    <source>
        <dbReference type="EMBL" id="THW62213.1"/>
    </source>
</evidence>
<evidence type="ECO:0000256" key="2">
    <source>
        <dbReference type="ARBA" id="ARBA00010992"/>
    </source>
</evidence>
<dbReference type="FunFam" id="1.20.1250.20:FF:000090">
    <property type="entry name" value="MFS sugar transporter, putative"/>
    <property type="match status" value="1"/>
</dbReference>
<evidence type="ECO:0000256" key="1">
    <source>
        <dbReference type="ARBA" id="ARBA00004141"/>
    </source>
</evidence>
<feature type="transmembrane region" description="Helical" evidence="8">
    <location>
        <begin position="105"/>
        <end position="125"/>
    </location>
</feature>
<dbReference type="PROSITE" id="PS00216">
    <property type="entry name" value="SUGAR_TRANSPORT_1"/>
    <property type="match status" value="1"/>
</dbReference>
<feature type="transmembrane region" description="Helical" evidence="8">
    <location>
        <begin position="20"/>
        <end position="38"/>
    </location>
</feature>
<dbReference type="InterPro" id="IPR005829">
    <property type="entry name" value="Sugar_transporter_CS"/>
</dbReference>
<sequence>MESSTLDKMVGFLGMTGKALSIAQIALVVAPSFILFGYNQSGLGPLLSEENWRHQFPLINTVDYTGETKAHHATLQGLIVATFTIGALIGALSCSYTGTLLGRRWVIFIGALCTLIGEAIECSAFELAQLIVGRIIIGLGVGQLSATVPVWQSECSSAKNRGKHVVLDGMFISFGYTLESWIDFGFFTLKTGSVTWRPPIAIALLFSLIVLFSIWFFPESPRWLLAQNRGQEARENLAALKGLPADAPEIEAECVGIEISLEDSSAKAVSFKDLFKMGEDKLAYRFGLCILLQFFQQMSGTNLISVYASTIFQQGLGMSSYNSKLLSAGTLTWKFLSCFVAFFCIDRFGRRLCFMVSGGGMALCMVALAVATSFPHDNYGASVAAAFFVYLFCFFTPIGFLGANFLYCSEISPTKLRVAMASISTANHWLWNFAVAMITPVAINNIGYQYYIVYACIGSCIPVTVYFLYPETKGRSLEELDTIFRDSPSVLGTVKYAKYKPMMAADEVPYSKTNDVHLQEKV</sequence>
<gene>
    <name evidence="11" type="ORF">D6C84_00606</name>
    <name evidence="10" type="ORF">D6D20_04545</name>
</gene>
<feature type="transmembrane region" description="Helical" evidence="8">
    <location>
        <begin position="165"/>
        <end position="187"/>
    </location>
</feature>
<name>A0A4S9RDF9_AURPU</name>
<dbReference type="SUPFAM" id="SSF103473">
    <property type="entry name" value="MFS general substrate transporter"/>
    <property type="match status" value="1"/>
</dbReference>
<keyword evidence="6 8" id="KW-0472">Membrane</keyword>
<comment type="subcellular location">
    <subcellularLocation>
        <location evidence="1">Membrane</location>
        <topology evidence="1">Multi-pass membrane protein</topology>
    </subcellularLocation>
</comment>
<accession>A0A4S9RDF9</accession>
<feature type="transmembrane region" description="Helical" evidence="8">
    <location>
        <begin position="199"/>
        <end position="217"/>
    </location>
</feature>
<dbReference type="Gene3D" id="1.20.1250.20">
    <property type="entry name" value="MFS general substrate transporter like domains"/>
    <property type="match status" value="1"/>
</dbReference>
<proteinExistence type="inferred from homology"/>
<feature type="transmembrane region" description="Helical" evidence="8">
    <location>
        <begin position="429"/>
        <end position="446"/>
    </location>
</feature>
<feature type="transmembrane region" description="Helical" evidence="8">
    <location>
        <begin position="282"/>
        <end position="305"/>
    </location>
</feature>
<dbReference type="PROSITE" id="PS50850">
    <property type="entry name" value="MFS"/>
    <property type="match status" value="1"/>
</dbReference>
<dbReference type="InterPro" id="IPR005828">
    <property type="entry name" value="MFS_sugar_transport-like"/>
</dbReference>
<feature type="transmembrane region" description="Helical" evidence="8">
    <location>
        <begin position="73"/>
        <end position="93"/>
    </location>
</feature>
<dbReference type="NCBIfam" id="TIGR00879">
    <property type="entry name" value="SP"/>
    <property type="match status" value="1"/>
</dbReference>
<dbReference type="AlphaFoldDB" id="A0A4S9RDF9"/>
<evidence type="ECO:0000256" key="4">
    <source>
        <dbReference type="ARBA" id="ARBA00022692"/>
    </source>
</evidence>
<feature type="transmembrane region" description="Helical" evidence="8">
    <location>
        <begin position="452"/>
        <end position="469"/>
    </location>
</feature>
<feature type="transmembrane region" description="Helical" evidence="8">
    <location>
        <begin position="383"/>
        <end position="408"/>
    </location>
</feature>
<dbReference type="PANTHER" id="PTHR48022:SF45">
    <property type="entry name" value="MAJOR FACILITATOR SUPERFAMILY (MFS) PROFILE DOMAIN-CONTAINING PROTEIN-RELATED"/>
    <property type="match status" value="1"/>
</dbReference>
<organism evidence="10 13">
    <name type="scientific">Aureobasidium pullulans</name>
    <name type="common">Black yeast</name>
    <name type="synonym">Pullularia pullulans</name>
    <dbReference type="NCBI Taxonomy" id="5580"/>
    <lineage>
        <taxon>Eukaryota</taxon>
        <taxon>Fungi</taxon>
        <taxon>Dikarya</taxon>
        <taxon>Ascomycota</taxon>
        <taxon>Pezizomycotina</taxon>
        <taxon>Dothideomycetes</taxon>
        <taxon>Dothideomycetidae</taxon>
        <taxon>Dothideales</taxon>
        <taxon>Saccotheciaceae</taxon>
        <taxon>Aureobasidium</taxon>
    </lineage>
</organism>
<dbReference type="EMBL" id="QZAN01000040">
    <property type="protein sequence ID" value="THW62213.1"/>
    <property type="molecule type" value="Genomic_DNA"/>
</dbReference>
<evidence type="ECO:0000256" key="8">
    <source>
        <dbReference type="SAM" id="Phobius"/>
    </source>
</evidence>
<keyword evidence="4 8" id="KW-0812">Transmembrane</keyword>
<feature type="transmembrane region" description="Helical" evidence="8">
    <location>
        <begin position="131"/>
        <end position="153"/>
    </location>
</feature>
<evidence type="ECO:0000313" key="13">
    <source>
        <dbReference type="Proteomes" id="UP000310421"/>
    </source>
</evidence>
<dbReference type="GO" id="GO:0005351">
    <property type="term" value="F:carbohydrate:proton symporter activity"/>
    <property type="evidence" value="ECO:0007669"/>
    <property type="project" value="TreeGrafter"/>
</dbReference>
<dbReference type="InterPro" id="IPR020846">
    <property type="entry name" value="MFS_dom"/>
</dbReference>
<dbReference type="Proteomes" id="UP000310421">
    <property type="component" value="Unassembled WGS sequence"/>
</dbReference>